<feature type="transmembrane region" description="Helical" evidence="1">
    <location>
        <begin position="6"/>
        <end position="23"/>
    </location>
</feature>
<organism evidence="2">
    <name type="scientific">Helicella itala</name>
    <dbReference type="NCBI Taxonomy" id="76043"/>
    <lineage>
        <taxon>Eukaryota</taxon>
        <taxon>Metazoa</taxon>
        <taxon>Spiralia</taxon>
        <taxon>Lophotrochozoa</taxon>
        <taxon>Mollusca</taxon>
        <taxon>Gastropoda</taxon>
        <taxon>Heterobranchia</taxon>
        <taxon>Euthyneura</taxon>
        <taxon>Panpulmonata</taxon>
        <taxon>Eupulmonata</taxon>
        <taxon>Stylommatophora</taxon>
        <taxon>Helicina</taxon>
        <taxon>Helicoidea</taxon>
        <taxon>Geomitridae</taxon>
        <taxon>Helicella</taxon>
    </lineage>
</organism>
<geneLocation type="mitochondrion" evidence="2"/>
<feature type="transmembrane region" description="Helical" evidence="1">
    <location>
        <begin position="28"/>
        <end position="46"/>
    </location>
</feature>
<name>A0A1S5R331_9EUPU</name>
<reference evidence="2" key="1">
    <citation type="journal article" date="2016" name="BMC Evol. Biol.">
        <title>Positive selection on panpulmonate mitogenomes provide new clues on adaptations to terrestrial life.</title>
        <authorList>
            <person name="Romero P.E."/>
            <person name="Weigand A.M."/>
            <person name="Pfenninger M."/>
        </authorList>
    </citation>
    <scope>NUCLEOTIDE SEQUENCE</scope>
</reference>
<gene>
    <name evidence="2" type="primary">ND6</name>
</gene>
<feature type="transmembrane region" description="Helical" evidence="1">
    <location>
        <begin position="86"/>
        <end position="105"/>
    </location>
</feature>
<keyword evidence="2" id="KW-0496">Mitochondrion</keyword>
<keyword evidence="1" id="KW-0812">Transmembrane</keyword>
<protein>
    <submittedName>
        <fullName evidence="2">NADH dehydrogenase subunit 6</fullName>
    </submittedName>
</protein>
<dbReference type="AlphaFoldDB" id="A0A1S5R331"/>
<sequence length="157" mass="17436">MLCELYGVLFLLFFTMLVYNMLYSHSPLVLITAFILSVCGSTYYYMLYMSAYISYLLFLVYIGGLLVLLIYLIMVSLNYMNIYSTINLTYMCGVCSLLTSLVLMFSSPNSSLKLLAGSETLDLLVSSLVVLGALLLYIFLNVCSSVVIGGRSLTFGV</sequence>
<evidence type="ECO:0000256" key="1">
    <source>
        <dbReference type="SAM" id="Phobius"/>
    </source>
</evidence>
<keyword evidence="1" id="KW-0472">Membrane</keyword>
<feature type="transmembrane region" description="Helical" evidence="1">
    <location>
        <begin position="52"/>
        <end position="74"/>
    </location>
</feature>
<evidence type="ECO:0000313" key="2">
    <source>
        <dbReference type="EMBL" id="ANC96346.1"/>
    </source>
</evidence>
<proteinExistence type="predicted"/>
<feature type="transmembrane region" description="Helical" evidence="1">
    <location>
        <begin position="125"/>
        <end position="148"/>
    </location>
</feature>
<dbReference type="EMBL" id="KT696546">
    <property type="protein sequence ID" value="ANC96346.1"/>
    <property type="molecule type" value="Genomic_DNA"/>
</dbReference>
<keyword evidence="1" id="KW-1133">Transmembrane helix</keyword>
<accession>A0A1S5R331</accession>